<dbReference type="Bgee" id="ENSLOCG00000004401">
    <property type="expression patterns" value="Expressed in testis and 13 other cell types or tissues"/>
</dbReference>
<dbReference type="GeneTree" id="ENSGT00940000172023"/>
<comment type="similarity">
    <text evidence="2">Belongs to the apolipoprotein A1/A4/E family.</text>
</comment>
<keyword evidence="6" id="KW-0272">Extracellular matrix</keyword>
<keyword evidence="5" id="KW-0964">Secreted</keyword>
<dbReference type="STRING" id="7918.ENSLOCP00000005257"/>
<evidence type="ECO:0000256" key="8">
    <source>
        <dbReference type="ARBA" id="ARBA00022737"/>
    </source>
</evidence>
<dbReference type="PANTHER" id="PTHR18976">
    <property type="entry name" value="APOLIPOPROTEIN"/>
    <property type="match status" value="1"/>
</dbReference>
<dbReference type="Gene3D" id="1.20.120.20">
    <property type="entry name" value="Apolipoprotein"/>
    <property type="match status" value="1"/>
</dbReference>
<dbReference type="Pfam" id="PF01442">
    <property type="entry name" value="Apolipoprotein"/>
    <property type="match status" value="1"/>
</dbReference>
<sequence>VSPGCQARAVPSEEPKTKWEEMVDQFWQYVADVNTKMDGVVDNLKSSQLTRELDGLIRDTMAELSVYSDDLQNKLAPYTKDAGERFARDFAVLRDRLHADMLGARNKAAQYSEEMRVMMEQNVDDVRNRLNLYTRKLKKRLGKDTEEIR</sequence>
<dbReference type="OMA" id="WDYVEHI"/>
<evidence type="ECO:0000256" key="9">
    <source>
        <dbReference type="ARBA" id="ARBA00023055"/>
    </source>
</evidence>
<dbReference type="GO" id="GO:0008289">
    <property type="term" value="F:lipid binding"/>
    <property type="evidence" value="ECO:0007669"/>
    <property type="project" value="UniProtKB-KW"/>
</dbReference>
<evidence type="ECO:0000256" key="10">
    <source>
        <dbReference type="ARBA" id="ARBA00023121"/>
    </source>
</evidence>
<keyword evidence="13" id="KW-1185">Reference proteome</keyword>
<accession>W5MA48</accession>
<evidence type="ECO:0000313" key="12">
    <source>
        <dbReference type="Ensembl" id="ENSLOCP00000005257.1"/>
    </source>
</evidence>
<keyword evidence="10" id="KW-0446">Lipid-binding</keyword>
<reference evidence="13" key="1">
    <citation type="submission" date="2011-12" db="EMBL/GenBank/DDBJ databases">
        <title>The Draft Genome of Lepisosteus oculatus.</title>
        <authorList>
            <consortium name="The Broad Institute Genome Assembly &amp; Analysis Group"/>
            <consortium name="Computational R&amp;D Group"/>
            <consortium name="and Sequencing Platform"/>
            <person name="Di Palma F."/>
            <person name="Alfoldi J."/>
            <person name="Johnson J."/>
            <person name="Berlin A."/>
            <person name="Gnerre S."/>
            <person name="Jaffe D."/>
            <person name="MacCallum I."/>
            <person name="Young S."/>
            <person name="Walker B.J."/>
            <person name="Lander E.S."/>
            <person name="Lindblad-Toh K."/>
        </authorList>
    </citation>
    <scope>NUCLEOTIDE SEQUENCE [LARGE SCALE GENOMIC DNA]</scope>
</reference>
<evidence type="ECO:0000256" key="11">
    <source>
        <dbReference type="ARBA" id="ARBA00056320"/>
    </source>
</evidence>
<dbReference type="InParanoid" id="W5MA48"/>
<organism evidence="12 13">
    <name type="scientific">Lepisosteus oculatus</name>
    <name type="common">Spotted gar</name>
    <dbReference type="NCBI Taxonomy" id="7918"/>
    <lineage>
        <taxon>Eukaryota</taxon>
        <taxon>Metazoa</taxon>
        <taxon>Chordata</taxon>
        <taxon>Craniata</taxon>
        <taxon>Vertebrata</taxon>
        <taxon>Euteleostomi</taxon>
        <taxon>Actinopterygii</taxon>
        <taxon>Neopterygii</taxon>
        <taxon>Holostei</taxon>
        <taxon>Semionotiformes</taxon>
        <taxon>Lepisosteidae</taxon>
        <taxon>Lepisosteus</taxon>
    </lineage>
</organism>
<dbReference type="InterPro" id="IPR000074">
    <property type="entry name" value="ApoA_E"/>
</dbReference>
<proteinExistence type="inferred from homology"/>
<dbReference type="PANTHER" id="PTHR18976:SF2">
    <property type="entry name" value="APOLIPOPROTEIN E"/>
    <property type="match status" value="1"/>
</dbReference>
<evidence type="ECO:0000256" key="1">
    <source>
        <dbReference type="ARBA" id="ARBA00004498"/>
    </source>
</evidence>
<keyword evidence="7" id="KW-0732">Signal</keyword>
<evidence type="ECO:0000313" key="13">
    <source>
        <dbReference type="Proteomes" id="UP000018468"/>
    </source>
</evidence>
<evidence type="ECO:0000256" key="2">
    <source>
        <dbReference type="ARBA" id="ARBA00008788"/>
    </source>
</evidence>
<dbReference type="FunFam" id="1.20.120.20:FF:000010">
    <property type="entry name" value="Apolipoprotein E"/>
    <property type="match status" value="1"/>
</dbReference>
<dbReference type="InterPro" id="IPR050163">
    <property type="entry name" value="Apolipoprotein_A1/A4/E"/>
</dbReference>
<evidence type="ECO:0000256" key="4">
    <source>
        <dbReference type="ARBA" id="ARBA00022448"/>
    </source>
</evidence>
<dbReference type="GO" id="GO:0006869">
    <property type="term" value="P:lipid transport"/>
    <property type="evidence" value="ECO:0007669"/>
    <property type="project" value="UniProtKB-KW"/>
</dbReference>
<dbReference type="Proteomes" id="UP000018468">
    <property type="component" value="Linkage group LG24"/>
</dbReference>
<keyword evidence="8" id="KW-0677">Repeat</keyword>
<dbReference type="GO" id="GO:0005576">
    <property type="term" value="C:extracellular region"/>
    <property type="evidence" value="ECO:0007669"/>
    <property type="project" value="InterPro"/>
</dbReference>
<reference evidence="12" key="3">
    <citation type="submission" date="2025-09" db="UniProtKB">
        <authorList>
            <consortium name="Ensembl"/>
        </authorList>
    </citation>
    <scope>IDENTIFICATION</scope>
</reference>
<evidence type="ECO:0000256" key="3">
    <source>
        <dbReference type="ARBA" id="ARBA00011881"/>
    </source>
</evidence>
<dbReference type="eggNOG" id="ENOG502QVD6">
    <property type="taxonomic scope" value="Eukaryota"/>
</dbReference>
<evidence type="ECO:0000256" key="7">
    <source>
        <dbReference type="ARBA" id="ARBA00022729"/>
    </source>
</evidence>
<dbReference type="SUPFAM" id="SSF47162">
    <property type="entry name" value="Apolipoprotein"/>
    <property type="match status" value="1"/>
</dbReference>
<comment type="subunit">
    <text evidence="3">Homotetramer.</text>
</comment>
<keyword evidence="4" id="KW-0813">Transport</keyword>
<dbReference type="Ensembl" id="ENSLOCT00000005265.1">
    <property type="protein sequence ID" value="ENSLOCP00000005257.1"/>
    <property type="gene ID" value="ENSLOCG00000004401.1"/>
</dbReference>
<dbReference type="AlphaFoldDB" id="W5MA48"/>
<protein>
    <submittedName>
        <fullName evidence="12">Apolipoprotein Eb-like</fullName>
    </submittedName>
</protein>
<evidence type="ECO:0000256" key="5">
    <source>
        <dbReference type="ARBA" id="ARBA00022525"/>
    </source>
</evidence>
<dbReference type="EMBL" id="AHAT01019320">
    <property type="status" value="NOT_ANNOTATED_CDS"/>
    <property type="molecule type" value="Genomic_DNA"/>
</dbReference>
<dbReference type="HOGENOM" id="CLU_066029_2_0_1"/>
<keyword evidence="9" id="KW-0445">Lipid transport</keyword>
<dbReference type="GO" id="GO:0042157">
    <property type="term" value="P:lipoprotein metabolic process"/>
    <property type="evidence" value="ECO:0007669"/>
    <property type="project" value="InterPro"/>
</dbReference>
<reference evidence="12" key="2">
    <citation type="submission" date="2025-08" db="UniProtKB">
        <authorList>
            <consortium name="Ensembl"/>
        </authorList>
    </citation>
    <scope>IDENTIFICATION</scope>
</reference>
<name>W5MA48_LEPOC</name>
<comment type="subcellular location">
    <subcellularLocation>
        <location evidence="1">Secreted</location>
        <location evidence="1">Extracellular space</location>
        <location evidence="1">Extracellular matrix</location>
    </subcellularLocation>
</comment>
<evidence type="ECO:0000256" key="6">
    <source>
        <dbReference type="ARBA" id="ARBA00022530"/>
    </source>
</evidence>
<comment type="function">
    <text evidence="11">APOE is an apolipoprotein, a protein associating with lipid particles, that mainly functions in lipoprotein-mediated lipid transport between organs via the plasma and interstitial fluids. APOE is a core component of plasma lipoproteins and is involved in their production, conversion and clearance. Apolipoproteins are amphipathic molecules that interact both with lipids of the lipoprotein particle core and the aqueous environment of the plasma.</text>
</comment>